<dbReference type="InterPro" id="IPR050415">
    <property type="entry name" value="MRET"/>
</dbReference>
<dbReference type="Proteomes" id="UP001365405">
    <property type="component" value="Unassembled WGS sequence"/>
</dbReference>
<keyword evidence="2" id="KW-0479">Metal-binding</keyword>
<reference evidence="5 6" key="1">
    <citation type="submission" date="2024-04" db="EMBL/GenBank/DDBJ databases">
        <title>Novel species of the genus Ideonella isolated from streams.</title>
        <authorList>
            <person name="Lu H."/>
        </authorList>
    </citation>
    <scope>NUCLEOTIDE SEQUENCE [LARGE SCALE GENOMIC DNA]</scope>
    <source>
        <strain evidence="5 6">DXS22W</strain>
    </source>
</reference>
<dbReference type="PRINTS" id="PR00410">
    <property type="entry name" value="PHEHYDRXLASE"/>
</dbReference>
<dbReference type="PROSITE" id="PS00197">
    <property type="entry name" value="2FE2S_FER_1"/>
    <property type="match status" value="1"/>
</dbReference>
<evidence type="ECO:0000256" key="2">
    <source>
        <dbReference type="ARBA" id="ARBA00022714"/>
    </source>
</evidence>
<dbReference type="InterPro" id="IPR017927">
    <property type="entry name" value="FAD-bd_FR_type"/>
</dbReference>
<organism evidence="5 6">
    <name type="scientific">Pseudaquabacterium inlustre</name>
    <dbReference type="NCBI Taxonomy" id="2984192"/>
    <lineage>
        <taxon>Bacteria</taxon>
        <taxon>Pseudomonadati</taxon>
        <taxon>Pseudomonadota</taxon>
        <taxon>Betaproteobacteria</taxon>
        <taxon>Burkholderiales</taxon>
        <taxon>Sphaerotilaceae</taxon>
        <taxon>Pseudaquabacterium</taxon>
    </lineage>
</organism>
<evidence type="ECO:0000313" key="5">
    <source>
        <dbReference type="EMBL" id="MEK8052706.1"/>
    </source>
</evidence>
<keyword evidence="6" id="KW-1185">Reference proteome</keyword>
<comment type="caution">
    <text evidence="5">The sequence shown here is derived from an EMBL/GenBank/DDBJ whole genome shotgun (WGS) entry which is preliminary data.</text>
</comment>
<dbReference type="InterPro" id="IPR006058">
    <property type="entry name" value="2Fe2S_fd_BS"/>
</dbReference>
<dbReference type="EMBL" id="JBBUTH010000010">
    <property type="protein sequence ID" value="MEK8052706.1"/>
    <property type="molecule type" value="Genomic_DNA"/>
</dbReference>
<proteinExistence type="predicted"/>
<keyword evidence="2" id="KW-0411">Iron-sulfur</keyword>
<dbReference type="PROSITE" id="PS51085">
    <property type="entry name" value="2FE2S_FER_2"/>
    <property type="match status" value="1"/>
</dbReference>
<sequence length="382" mass="39480">MIGLLTRWRQRAATPATAPASTPTATPCQVRFADGRAPLAVAPGHTLLAGALAAGLPWPHNCQVGTCGACKTRVLQGRVQPLMDFDLSPLTADELKTGHVLACQSRVREDLLVDVPMPTPGTAPGAAPAIVALGARIANASQPAPDVMHLRLALDAPLHFHAGQYVHLTLDGHAPQRSYSLCEAPQPEGLGSVSFLIRRLPGGQFSELLFRHAAPGARMRLQGPYGTAAPLAADLPILGVAGGTGLAPMLSLVADRLRASAQARFTLLLGLRNQSDDFATPLLAPLLHAHPGRVQVQIWLSDEPDGSAWAGPRGGVVDGITAPLLQASGAAGAFLCGNAVMVNAARLRLLALGLGASQIHADAFAPSGEPAGEIPRCVSAAR</sequence>
<dbReference type="PROSITE" id="PS51384">
    <property type="entry name" value="FAD_FR"/>
    <property type="match status" value="1"/>
</dbReference>
<evidence type="ECO:0000259" key="4">
    <source>
        <dbReference type="PROSITE" id="PS51384"/>
    </source>
</evidence>
<dbReference type="InterPro" id="IPR017938">
    <property type="entry name" value="Riboflavin_synthase-like_b-brl"/>
</dbReference>
<dbReference type="InterPro" id="IPR001041">
    <property type="entry name" value="2Fe-2S_ferredoxin-type"/>
</dbReference>
<dbReference type="Pfam" id="PF00175">
    <property type="entry name" value="NAD_binding_1"/>
    <property type="match status" value="1"/>
</dbReference>
<dbReference type="InterPro" id="IPR001433">
    <property type="entry name" value="OxRdtase_FAD/NAD-bd"/>
</dbReference>
<dbReference type="InterPro" id="IPR036010">
    <property type="entry name" value="2Fe-2S_ferredoxin-like_sf"/>
</dbReference>
<protein>
    <submittedName>
        <fullName evidence="5">2Fe-2S iron-sulfur cluster binding domain-containing protein</fullName>
    </submittedName>
</protein>
<evidence type="ECO:0000313" key="6">
    <source>
        <dbReference type="Proteomes" id="UP001365405"/>
    </source>
</evidence>
<dbReference type="Pfam" id="PF00970">
    <property type="entry name" value="FAD_binding_6"/>
    <property type="match status" value="1"/>
</dbReference>
<dbReference type="PANTHER" id="PTHR47354:SF5">
    <property type="entry name" value="PROTEIN RFBI"/>
    <property type="match status" value="1"/>
</dbReference>
<dbReference type="CDD" id="cd00207">
    <property type="entry name" value="fer2"/>
    <property type="match status" value="1"/>
</dbReference>
<name>A0ABU9CLL2_9BURK</name>
<dbReference type="InterPro" id="IPR008333">
    <property type="entry name" value="Cbr1-like_FAD-bd_dom"/>
</dbReference>
<dbReference type="InterPro" id="IPR039261">
    <property type="entry name" value="FNR_nucleotide-bd"/>
</dbReference>
<dbReference type="SUPFAM" id="SSF63380">
    <property type="entry name" value="Riboflavin synthase domain-like"/>
    <property type="match status" value="1"/>
</dbReference>
<dbReference type="Pfam" id="PF00111">
    <property type="entry name" value="Fer2"/>
    <property type="match status" value="1"/>
</dbReference>
<keyword evidence="2" id="KW-0001">2Fe-2S</keyword>
<feature type="domain" description="2Fe-2S ferredoxin-type" evidence="3">
    <location>
        <begin position="28"/>
        <end position="119"/>
    </location>
</feature>
<dbReference type="RefSeq" id="WP_341412429.1">
    <property type="nucleotide sequence ID" value="NZ_JBBUTH010000010.1"/>
</dbReference>
<dbReference type="PANTHER" id="PTHR47354">
    <property type="entry name" value="NADH OXIDOREDUCTASE HCR"/>
    <property type="match status" value="1"/>
</dbReference>
<accession>A0ABU9CLL2</accession>
<keyword evidence="2" id="KW-0408">Iron</keyword>
<evidence type="ECO:0000259" key="3">
    <source>
        <dbReference type="PROSITE" id="PS51085"/>
    </source>
</evidence>
<dbReference type="Gene3D" id="3.10.20.30">
    <property type="match status" value="1"/>
</dbReference>
<evidence type="ECO:0000256" key="1">
    <source>
        <dbReference type="ARBA" id="ARBA00001974"/>
    </source>
</evidence>
<gene>
    <name evidence="5" type="ORF">AACH10_20820</name>
</gene>
<dbReference type="SUPFAM" id="SSF52343">
    <property type="entry name" value="Ferredoxin reductase-like, C-terminal NADP-linked domain"/>
    <property type="match status" value="1"/>
</dbReference>
<dbReference type="Gene3D" id="3.40.50.80">
    <property type="entry name" value="Nucleotide-binding domain of ferredoxin-NADP reductase (FNR) module"/>
    <property type="match status" value="1"/>
</dbReference>
<comment type="cofactor">
    <cofactor evidence="1">
        <name>FAD</name>
        <dbReference type="ChEBI" id="CHEBI:57692"/>
    </cofactor>
</comment>
<dbReference type="InterPro" id="IPR012675">
    <property type="entry name" value="Beta-grasp_dom_sf"/>
</dbReference>
<feature type="domain" description="FAD-binding FR-type" evidence="4">
    <location>
        <begin position="124"/>
        <end position="231"/>
    </location>
</feature>
<dbReference type="SUPFAM" id="SSF54292">
    <property type="entry name" value="2Fe-2S ferredoxin-like"/>
    <property type="match status" value="1"/>
</dbReference>
<dbReference type="Gene3D" id="2.40.30.10">
    <property type="entry name" value="Translation factors"/>
    <property type="match status" value="1"/>
</dbReference>